<feature type="domain" description="F-box associated beta-propeller type 3" evidence="1">
    <location>
        <begin position="11"/>
        <end position="98"/>
    </location>
</feature>
<gene>
    <name evidence="2" type="ORF">F2Q69_00008254</name>
</gene>
<comment type="caution">
    <text evidence="2">The sequence shown here is derived from an EMBL/GenBank/DDBJ whole genome shotgun (WGS) entry which is preliminary data.</text>
</comment>
<organism evidence="2 3">
    <name type="scientific">Brassica cretica</name>
    <name type="common">Mustard</name>
    <dbReference type="NCBI Taxonomy" id="69181"/>
    <lineage>
        <taxon>Eukaryota</taxon>
        <taxon>Viridiplantae</taxon>
        <taxon>Streptophyta</taxon>
        <taxon>Embryophyta</taxon>
        <taxon>Tracheophyta</taxon>
        <taxon>Spermatophyta</taxon>
        <taxon>Magnoliopsida</taxon>
        <taxon>eudicotyledons</taxon>
        <taxon>Gunneridae</taxon>
        <taxon>Pentapetalae</taxon>
        <taxon>rosids</taxon>
        <taxon>malvids</taxon>
        <taxon>Brassicales</taxon>
        <taxon>Brassicaceae</taxon>
        <taxon>Brassiceae</taxon>
        <taxon>Brassica</taxon>
    </lineage>
</organism>
<dbReference type="InterPro" id="IPR017451">
    <property type="entry name" value="F-box-assoc_interact_dom"/>
</dbReference>
<reference evidence="2" key="1">
    <citation type="submission" date="2019-12" db="EMBL/GenBank/DDBJ databases">
        <title>Genome sequencing and annotation of Brassica cretica.</title>
        <authorList>
            <person name="Studholme D.J."/>
            <person name="Sarris P."/>
        </authorList>
    </citation>
    <scope>NUCLEOTIDE SEQUENCE</scope>
    <source>
        <strain evidence="2">PFS-109/04</strain>
        <tissue evidence="2">Leaf</tissue>
    </source>
</reference>
<proteinExistence type="predicted"/>
<dbReference type="NCBIfam" id="TIGR01640">
    <property type="entry name" value="F_box_assoc_1"/>
    <property type="match status" value="1"/>
</dbReference>
<evidence type="ECO:0000259" key="1">
    <source>
        <dbReference type="Pfam" id="PF08268"/>
    </source>
</evidence>
<accession>A0A8S9PD60</accession>
<dbReference type="Pfam" id="PF08268">
    <property type="entry name" value="FBA_3"/>
    <property type="match status" value="1"/>
</dbReference>
<protein>
    <recommendedName>
        <fullName evidence="1">F-box associated beta-propeller type 3 domain-containing protein</fullName>
    </recommendedName>
</protein>
<dbReference type="AlphaFoldDB" id="A0A8S9PD60"/>
<dbReference type="InterPro" id="IPR013187">
    <property type="entry name" value="F-box-assoc_dom_typ3"/>
</dbReference>
<evidence type="ECO:0000313" key="2">
    <source>
        <dbReference type="EMBL" id="KAF3513409.1"/>
    </source>
</evidence>
<dbReference type="PANTHER" id="PTHR31111">
    <property type="entry name" value="BNAA05G37150D PROTEIN-RELATED"/>
    <property type="match status" value="1"/>
</dbReference>
<evidence type="ECO:0000313" key="3">
    <source>
        <dbReference type="Proteomes" id="UP000712600"/>
    </source>
</evidence>
<name>A0A8S9PD60_BRACR</name>
<dbReference type="Proteomes" id="UP000712600">
    <property type="component" value="Unassembled WGS sequence"/>
</dbReference>
<dbReference type="PANTHER" id="PTHR31111:SF85">
    <property type="entry name" value="F-BOX DOMAIN-CONTAINING PROTEIN"/>
    <property type="match status" value="1"/>
</dbReference>
<dbReference type="EMBL" id="QGKX02001521">
    <property type="protein sequence ID" value="KAF3513409.1"/>
    <property type="molecule type" value="Genomic_DNA"/>
</dbReference>
<sequence>MVRTARLLGDGHDIIMSFDVKSENFNIIKFPEGRSRKLHMIPYEGRLALVTHDYHVVKLYILEDAHGHEWRRELFVLHLPCENLRRDCIRFRGITDAGLGLLLLQLWAALTTTNIELHVLADNSRDADA</sequence>